<evidence type="ECO:0000256" key="4">
    <source>
        <dbReference type="ARBA" id="ARBA00023069"/>
    </source>
</evidence>
<feature type="domain" description="HYDIN/VesB/CFA65-like Ig-like" evidence="6">
    <location>
        <begin position="1"/>
        <end position="75"/>
    </location>
</feature>
<keyword evidence="5" id="KW-0966">Cell projection</keyword>
<proteinExistence type="predicted"/>
<dbReference type="InterPro" id="IPR053879">
    <property type="entry name" value="HYDIN_VesB_CFA65-like_Ig"/>
</dbReference>
<sequence>LSNKGAIDAPFELVPSNTDQGSCFTFLPQQGTIAPNRLQPIQISFSSMTMGNFEEAFQFNVTGSPEPVILTVRGCVSGLSMHFNRECLKFDDVSFGFPQTLSCRLTNTSVVPITFHLRIPEDGPGLPSITSFAQVKDNSHPSWVKGPSCQCPVKPAEFTITPCSGTIPAKGFQDIEVTLCSNDVRLYKYHMVVDVDDVGEDVLAIPITARCLVPDLRLLSTTLNFGKCALKVPYHDKLTIVNATPFPGCYGVLPQKSNSTTNVWYSSPEPCGIIQPHSTVEIPITIEARSLGHH</sequence>
<dbReference type="Gene3D" id="2.60.40.10">
    <property type="entry name" value="Immunoglobulins"/>
    <property type="match status" value="3"/>
</dbReference>
<keyword evidence="3" id="KW-0963">Cytoplasm</keyword>
<name>A0A7K8ZXM9_9PASS</name>
<protein>
    <submittedName>
        <fullName evidence="7">HYDIN protein</fullName>
    </submittedName>
</protein>
<comment type="caution">
    <text evidence="7">The sequence shown here is derived from an EMBL/GenBank/DDBJ whole genome shotgun (WGS) entry which is preliminary data.</text>
</comment>
<evidence type="ECO:0000313" key="7">
    <source>
        <dbReference type="EMBL" id="NXG19549.1"/>
    </source>
</evidence>
<reference evidence="7 8" key="1">
    <citation type="submission" date="2019-09" db="EMBL/GenBank/DDBJ databases">
        <title>Bird 10,000 Genomes (B10K) Project - Family phase.</title>
        <authorList>
            <person name="Zhang G."/>
        </authorList>
    </citation>
    <scope>NUCLEOTIDE SEQUENCE [LARGE SCALE GENOMIC DNA]</scope>
    <source>
        <strain evidence="7">B10K-DU-001-02</strain>
        <tissue evidence="7">Muscle</tissue>
    </source>
</reference>
<evidence type="ECO:0000256" key="1">
    <source>
        <dbReference type="ARBA" id="ARBA00004138"/>
    </source>
</evidence>
<dbReference type="EMBL" id="VWZG01006668">
    <property type="protein sequence ID" value="NXG19549.1"/>
    <property type="molecule type" value="Genomic_DNA"/>
</dbReference>
<dbReference type="AlphaFoldDB" id="A0A7K8ZXM9"/>
<feature type="non-terminal residue" evidence="7">
    <location>
        <position position="1"/>
    </location>
</feature>
<dbReference type="PANTHER" id="PTHR23053">
    <property type="entry name" value="DLEC1 DELETED IN LUNG AND ESOPHAGEAL CANCER 1"/>
    <property type="match status" value="1"/>
</dbReference>
<evidence type="ECO:0000313" key="8">
    <source>
        <dbReference type="Proteomes" id="UP000591535"/>
    </source>
</evidence>
<dbReference type="InterPro" id="IPR033305">
    <property type="entry name" value="Hydin-like"/>
</dbReference>
<dbReference type="Pfam" id="PF22544">
    <property type="entry name" value="HYDIN_VesB_CFA65-like_Ig"/>
    <property type="match status" value="1"/>
</dbReference>
<evidence type="ECO:0000256" key="2">
    <source>
        <dbReference type="ARBA" id="ARBA00004496"/>
    </source>
</evidence>
<evidence type="ECO:0000259" key="6">
    <source>
        <dbReference type="Pfam" id="PF22544"/>
    </source>
</evidence>
<comment type="subcellular location">
    <subcellularLocation>
        <location evidence="1">Cell projection</location>
        <location evidence="1">Cilium</location>
    </subcellularLocation>
    <subcellularLocation>
        <location evidence="2">Cytoplasm</location>
    </subcellularLocation>
</comment>
<dbReference type="GO" id="GO:1904158">
    <property type="term" value="P:axonemal central apparatus assembly"/>
    <property type="evidence" value="ECO:0007669"/>
    <property type="project" value="TreeGrafter"/>
</dbReference>
<organism evidence="7 8">
    <name type="scientific">Grallaria varia</name>
    <name type="common">variegated antpitta</name>
    <dbReference type="NCBI Taxonomy" id="117165"/>
    <lineage>
        <taxon>Eukaryota</taxon>
        <taxon>Metazoa</taxon>
        <taxon>Chordata</taxon>
        <taxon>Craniata</taxon>
        <taxon>Vertebrata</taxon>
        <taxon>Euteleostomi</taxon>
        <taxon>Archelosauria</taxon>
        <taxon>Archosauria</taxon>
        <taxon>Dinosauria</taxon>
        <taxon>Saurischia</taxon>
        <taxon>Theropoda</taxon>
        <taxon>Coelurosauria</taxon>
        <taxon>Aves</taxon>
        <taxon>Neognathae</taxon>
        <taxon>Neoaves</taxon>
        <taxon>Telluraves</taxon>
        <taxon>Australaves</taxon>
        <taxon>Passeriformes</taxon>
        <taxon>Formicariidae</taxon>
        <taxon>Grallaria</taxon>
    </lineage>
</organism>
<dbReference type="GO" id="GO:0005930">
    <property type="term" value="C:axoneme"/>
    <property type="evidence" value="ECO:0007669"/>
    <property type="project" value="TreeGrafter"/>
</dbReference>
<keyword evidence="4" id="KW-0969">Cilium</keyword>
<evidence type="ECO:0000256" key="3">
    <source>
        <dbReference type="ARBA" id="ARBA00022490"/>
    </source>
</evidence>
<dbReference type="InterPro" id="IPR013783">
    <property type="entry name" value="Ig-like_fold"/>
</dbReference>
<gene>
    <name evidence="7" type="primary">Hydin_0</name>
    <name evidence="7" type="ORF">GRAVAR_R12653</name>
</gene>
<dbReference type="PANTHER" id="PTHR23053:SF0">
    <property type="entry name" value="HYDROCEPHALUS-INDUCING PROTEIN HOMOLOG"/>
    <property type="match status" value="1"/>
</dbReference>
<keyword evidence="8" id="KW-1185">Reference proteome</keyword>
<dbReference type="GO" id="GO:0003341">
    <property type="term" value="P:cilium movement"/>
    <property type="evidence" value="ECO:0007669"/>
    <property type="project" value="TreeGrafter"/>
</dbReference>
<dbReference type="Proteomes" id="UP000591535">
    <property type="component" value="Unassembled WGS sequence"/>
</dbReference>
<evidence type="ECO:0000256" key="5">
    <source>
        <dbReference type="ARBA" id="ARBA00023273"/>
    </source>
</evidence>
<feature type="non-terminal residue" evidence="7">
    <location>
        <position position="294"/>
    </location>
</feature>
<accession>A0A7K8ZXM9</accession>